<dbReference type="Gene3D" id="3.30.70.330">
    <property type="match status" value="2"/>
</dbReference>
<feature type="domain" description="RRM" evidence="4">
    <location>
        <begin position="1"/>
        <end position="76"/>
    </location>
</feature>
<feature type="compositionally biased region" description="Basic and acidic residues" evidence="3">
    <location>
        <begin position="94"/>
        <end position="103"/>
    </location>
</feature>
<feature type="region of interest" description="Disordered" evidence="3">
    <location>
        <begin position="76"/>
        <end position="108"/>
    </location>
</feature>
<proteinExistence type="predicted"/>
<evidence type="ECO:0000256" key="2">
    <source>
        <dbReference type="PROSITE-ProRule" id="PRU00176"/>
    </source>
</evidence>
<organism evidence="5 6">
    <name type="scientific">Paraphoma chrysanthemicola</name>
    <dbReference type="NCBI Taxonomy" id="798071"/>
    <lineage>
        <taxon>Eukaryota</taxon>
        <taxon>Fungi</taxon>
        <taxon>Dikarya</taxon>
        <taxon>Ascomycota</taxon>
        <taxon>Pezizomycotina</taxon>
        <taxon>Dothideomycetes</taxon>
        <taxon>Pleosporomycetidae</taxon>
        <taxon>Pleosporales</taxon>
        <taxon>Pleosporineae</taxon>
        <taxon>Phaeosphaeriaceae</taxon>
        <taxon>Paraphoma</taxon>
    </lineage>
</organism>
<dbReference type="InterPro" id="IPR012677">
    <property type="entry name" value="Nucleotide-bd_a/b_plait_sf"/>
</dbReference>
<dbReference type="PROSITE" id="PS50102">
    <property type="entry name" value="RRM"/>
    <property type="match status" value="2"/>
</dbReference>
<dbReference type="Pfam" id="PF00076">
    <property type="entry name" value="RRM_1"/>
    <property type="match status" value="1"/>
</dbReference>
<dbReference type="OrthoDB" id="272703at2759"/>
<evidence type="ECO:0000256" key="1">
    <source>
        <dbReference type="ARBA" id="ARBA00022884"/>
    </source>
</evidence>
<dbReference type="Proteomes" id="UP000813461">
    <property type="component" value="Unassembled WGS sequence"/>
</dbReference>
<dbReference type="InterPro" id="IPR050502">
    <property type="entry name" value="Euk_RNA-bind_prot"/>
</dbReference>
<keyword evidence="6" id="KW-1185">Reference proteome</keyword>
<reference evidence="5" key="1">
    <citation type="journal article" date="2021" name="Nat. Commun.">
        <title>Genetic determinants of endophytism in the Arabidopsis root mycobiome.</title>
        <authorList>
            <person name="Mesny F."/>
            <person name="Miyauchi S."/>
            <person name="Thiergart T."/>
            <person name="Pickel B."/>
            <person name="Atanasova L."/>
            <person name="Karlsson M."/>
            <person name="Huettel B."/>
            <person name="Barry K.W."/>
            <person name="Haridas S."/>
            <person name="Chen C."/>
            <person name="Bauer D."/>
            <person name="Andreopoulos W."/>
            <person name="Pangilinan J."/>
            <person name="LaButti K."/>
            <person name="Riley R."/>
            <person name="Lipzen A."/>
            <person name="Clum A."/>
            <person name="Drula E."/>
            <person name="Henrissat B."/>
            <person name="Kohler A."/>
            <person name="Grigoriev I.V."/>
            <person name="Martin F.M."/>
            <person name="Hacquard S."/>
        </authorList>
    </citation>
    <scope>NUCLEOTIDE SEQUENCE</scope>
    <source>
        <strain evidence="5">MPI-SDFR-AT-0120</strain>
    </source>
</reference>
<dbReference type="PANTHER" id="PTHR48025:SF1">
    <property type="entry name" value="RRM DOMAIN-CONTAINING PROTEIN"/>
    <property type="match status" value="1"/>
</dbReference>
<protein>
    <recommendedName>
        <fullName evidence="4">RRM domain-containing protein</fullName>
    </recommendedName>
</protein>
<comment type="caution">
    <text evidence="5">The sequence shown here is derived from an EMBL/GenBank/DDBJ whole genome shotgun (WGS) entry which is preliminary data.</text>
</comment>
<evidence type="ECO:0000259" key="4">
    <source>
        <dbReference type="PROSITE" id="PS50102"/>
    </source>
</evidence>
<dbReference type="PANTHER" id="PTHR48025">
    <property type="entry name" value="OS02G0815200 PROTEIN"/>
    <property type="match status" value="1"/>
</dbReference>
<evidence type="ECO:0000313" key="6">
    <source>
        <dbReference type="Proteomes" id="UP000813461"/>
    </source>
</evidence>
<keyword evidence="1 2" id="KW-0694">RNA-binding</keyword>
<dbReference type="CDD" id="cd00590">
    <property type="entry name" value="RRM_SF"/>
    <property type="match status" value="2"/>
</dbReference>
<feature type="compositionally biased region" description="Polar residues" evidence="3">
    <location>
        <begin position="83"/>
        <end position="93"/>
    </location>
</feature>
<evidence type="ECO:0000256" key="3">
    <source>
        <dbReference type="SAM" id="MobiDB-lite"/>
    </source>
</evidence>
<evidence type="ECO:0000313" key="5">
    <source>
        <dbReference type="EMBL" id="KAH7092922.1"/>
    </source>
</evidence>
<accession>A0A8K0RE51</accession>
<dbReference type="SUPFAM" id="SSF54928">
    <property type="entry name" value="RNA-binding domain, RBD"/>
    <property type="match status" value="1"/>
</dbReference>
<dbReference type="EMBL" id="JAGMVJ010000002">
    <property type="protein sequence ID" value="KAH7092922.1"/>
    <property type="molecule type" value="Genomic_DNA"/>
</dbReference>
<dbReference type="InterPro" id="IPR000504">
    <property type="entry name" value="RRM_dom"/>
</dbReference>
<feature type="domain" description="RRM" evidence="4">
    <location>
        <begin position="126"/>
        <end position="209"/>
    </location>
</feature>
<gene>
    <name evidence="5" type="ORF">FB567DRAFT_158660</name>
</gene>
<dbReference type="InterPro" id="IPR035979">
    <property type="entry name" value="RBD_domain_sf"/>
</dbReference>
<dbReference type="SMART" id="SM00360">
    <property type="entry name" value="RRM"/>
    <property type="match status" value="2"/>
</dbReference>
<name>A0A8K0RE51_9PLEO</name>
<dbReference type="AlphaFoldDB" id="A0A8K0RE51"/>
<dbReference type="GO" id="GO:0003729">
    <property type="term" value="F:mRNA binding"/>
    <property type="evidence" value="ECO:0007669"/>
    <property type="project" value="TreeGrafter"/>
</dbReference>
<sequence length="209" mass="23815">MGNMAYTAHRAGIEPILFQEGFQFINIEIPSDPFTSRNPSHCFVDLPSLEDAERAMRHLSGQPFQGRPLEVKPCVQKRPRAPRSQSDELQSMRWQRDTRERPNTRHLPPAIGMWATDLLAPIKEGRRLFVGGLSKPIDNHSSDLEIRRIFEGFQVEAVSKAKRPERDPPLEHDCYAFVDLSTYDEAQRAAGQLHGMELWGGKLTVKTLE</sequence>